<sequence>MVKPYLLSTYKDKDSLVNGWRDIHLILANTSRNSSTVAELLGYTIYYYALYRAFHQEQDALRAQELLGQLLLLLPQQLSSTWTLGLLDEVVTLAWLHAELVEQAIIGPDKAASLAELDRQLLTEASVLLGQRQAGSRPGFLRIVRYFQLRLPGQLAPAYWGQVLELLEKALADQTPSFWFSFAHGEDVVTNEEGLIRLGLADGLAGELLLLIRLTEAGGQLPQIQQRVQQGIVYLLAAKREVDFSEKKYAIFPSLLAHSQQEAIFSNELSWSNGDMGQALLLYRGHQLLQDAELVRLAELVGLNTLLRTDVRSTGITNSSFSSGAAGVAQLYRALYQLSGHEAYRKGYTFWLTQTRSWLTHDLTNDFYHQHEGNLLHGLVGVGLVLLSAISEQDLRWDRLVL</sequence>
<gene>
    <name evidence="1" type="ORF">E5K02_24050</name>
</gene>
<dbReference type="SUPFAM" id="SSF158745">
    <property type="entry name" value="LanC-like"/>
    <property type="match status" value="1"/>
</dbReference>
<dbReference type="GO" id="GO:0031179">
    <property type="term" value="P:peptide modification"/>
    <property type="evidence" value="ECO:0007669"/>
    <property type="project" value="InterPro"/>
</dbReference>
<name>A0A4Z0PTN4_9BACT</name>
<dbReference type="Pfam" id="PF05147">
    <property type="entry name" value="LANC_like"/>
    <property type="match status" value="1"/>
</dbReference>
<dbReference type="InterPro" id="IPR007822">
    <property type="entry name" value="LANC-like"/>
</dbReference>
<evidence type="ECO:0000313" key="2">
    <source>
        <dbReference type="Proteomes" id="UP000298471"/>
    </source>
</evidence>
<organism evidence="1 2">
    <name type="scientific">Hymenobacter metallicola</name>
    <dbReference type="NCBI Taxonomy" id="2563114"/>
    <lineage>
        <taxon>Bacteria</taxon>
        <taxon>Pseudomonadati</taxon>
        <taxon>Bacteroidota</taxon>
        <taxon>Cytophagia</taxon>
        <taxon>Cytophagales</taxon>
        <taxon>Hymenobacteraceae</taxon>
        <taxon>Hymenobacter</taxon>
    </lineage>
</organism>
<dbReference type="SMART" id="SM01260">
    <property type="entry name" value="LANC_like"/>
    <property type="match status" value="1"/>
</dbReference>
<protein>
    <recommendedName>
        <fullName evidence="3">Lanthionine synthetase C-like protein</fullName>
    </recommendedName>
</protein>
<reference evidence="1 2" key="1">
    <citation type="submission" date="2019-04" db="EMBL/GenBank/DDBJ databases">
        <authorList>
            <person name="Feng G."/>
            <person name="Zhang J."/>
            <person name="Zhu H."/>
        </authorList>
    </citation>
    <scope>NUCLEOTIDE SEQUENCE [LARGE SCALE GENOMIC DNA]</scope>
    <source>
        <strain evidence="1 2">9PBR-1</strain>
    </source>
</reference>
<keyword evidence="2" id="KW-1185">Reference proteome</keyword>
<dbReference type="OrthoDB" id="6313827at2"/>
<dbReference type="RefSeq" id="WP_135398850.1">
    <property type="nucleotide sequence ID" value="NZ_SRMB01000007.1"/>
</dbReference>
<dbReference type="AlphaFoldDB" id="A0A4Z0PTN4"/>
<dbReference type="Proteomes" id="UP000298471">
    <property type="component" value="Unassembled WGS sequence"/>
</dbReference>
<dbReference type="EMBL" id="SRMB01000007">
    <property type="protein sequence ID" value="TGE21088.1"/>
    <property type="molecule type" value="Genomic_DNA"/>
</dbReference>
<accession>A0A4Z0PTN4</accession>
<evidence type="ECO:0008006" key="3">
    <source>
        <dbReference type="Google" id="ProtNLM"/>
    </source>
</evidence>
<evidence type="ECO:0000313" key="1">
    <source>
        <dbReference type="EMBL" id="TGE21088.1"/>
    </source>
</evidence>
<proteinExistence type="predicted"/>
<comment type="caution">
    <text evidence="1">The sequence shown here is derived from an EMBL/GenBank/DDBJ whole genome shotgun (WGS) entry which is preliminary data.</text>
</comment>
<dbReference type="Gene3D" id="1.50.10.20">
    <property type="match status" value="1"/>
</dbReference>